<proteinExistence type="predicted"/>
<accession>A0A3P6SZV1</accession>
<dbReference type="AlphaFoldDB" id="A0A3P6SZV1"/>
<dbReference type="Proteomes" id="UP000277928">
    <property type="component" value="Unassembled WGS sequence"/>
</dbReference>
<dbReference type="OMA" id="HMPTICS"/>
<dbReference type="OrthoDB" id="5853797at2759"/>
<organism evidence="1 2">
    <name type="scientific">Litomosoides sigmodontis</name>
    <name type="common">Filarial nematode worm</name>
    <dbReference type="NCBI Taxonomy" id="42156"/>
    <lineage>
        <taxon>Eukaryota</taxon>
        <taxon>Metazoa</taxon>
        <taxon>Ecdysozoa</taxon>
        <taxon>Nematoda</taxon>
        <taxon>Chromadorea</taxon>
        <taxon>Rhabditida</taxon>
        <taxon>Spirurina</taxon>
        <taxon>Spiruromorpha</taxon>
        <taxon>Filarioidea</taxon>
        <taxon>Onchocercidae</taxon>
        <taxon>Litomosoides</taxon>
    </lineage>
</organism>
<protein>
    <submittedName>
        <fullName evidence="1">Uncharacterized protein</fullName>
    </submittedName>
</protein>
<dbReference type="EMBL" id="UYRX01000154">
    <property type="protein sequence ID" value="VDK75743.1"/>
    <property type="molecule type" value="Genomic_DNA"/>
</dbReference>
<reference evidence="1 2" key="1">
    <citation type="submission" date="2018-08" db="EMBL/GenBank/DDBJ databases">
        <authorList>
            <person name="Laetsch R D."/>
            <person name="Stevens L."/>
            <person name="Kumar S."/>
            <person name="Blaxter L. M."/>
        </authorList>
    </citation>
    <scope>NUCLEOTIDE SEQUENCE [LARGE SCALE GENOMIC DNA]</scope>
</reference>
<evidence type="ECO:0000313" key="1">
    <source>
        <dbReference type="EMBL" id="VDK75743.1"/>
    </source>
</evidence>
<sequence>MTDEINEKNGDREEIGYVEFLRTTEQLKTYKTPSNITQKLNNNLPRKRGQFGILCNSKSAPLIELKDDDSKDVNSESNSNEPCTFYEALSNSNASTGKNHEAIISELAAPPTISTLPKILRSRKRWQKKAYYSLDSPLKQASNDKQTIIRSDILHMPTICSPLLQSVEVNRYGKRASNYQNNAESSSKPKR</sequence>
<name>A0A3P6SZV1_LITSI</name>
<evidence type="ECO:0000313" key="2">
    <source>
        <dbReference type="Proteomes" id="UP000277928"/>
    </source>
</evidence>
<keyword evidence="2" id="KW-1185">Reference proteome</keyword>
<gene>
    <name evidence="1" type="ORF">NLS_LOCUS3044</name>
</gene>